<gene>
    <name evidence="2" type="ORF">IEQ44_06490</name>
</gene>
<keyword evidence="3" id="KW-1185">Reference proteome</keyword>
<dbReference type="Proteomes" id="UP000756387">
    <property type="component" value="Unassembled WGS sequence"/>
</dbReference>
<dbReference type="PANTHER" id="PTHR37694">
    <property type="entry name" value="SLR8022 PROTEIN"/>
    <property type="match status" value="1"/>
</dbReference>
<evidence type="ECO:0000313" key="3">
    <source>
        <dbReference type="Proteomes" id="UP000756387"/>
    </source>
</evidence>
<dbReference type="RefSeq" id="WP_193637630.1">
    <property type="nucleotide sequence ID" value="NZ_JADCSA010000005.1"/>
</dbReference>
<dbReference type="InterPro" id="IPR011051">
    <property type="entry name" value="RmlC_Cupin_sf"/>
</dbReference>
<evidence type="ECO:0000313" key="2">
    <source>
        <dbReference type="EMBL" id="MBE7324295.1"/>
    </source>
</evidence>
<evidence type="ECO:0000259" key="1">
    <source>
        <dbReference type="Pfam" id="PF07883"/>
    </source>
</evidence>
<dbReference type="EMBL" id="JADCSA010000005">
    <property type="protein sequence ID" value="MBE7324295.1"/>
    <property type="molecule type" value="Genomic_DNA"/>
</dbReference>
<comment type="caution">
    <text evidence="2">The sequence shown here is derived from an EMBL/GenBank/DDBJ whole genome shotgun (WGS) entry which is preliminary data.</text>
</comment>
<dbReference type="InterPro" id="IPR013096">
    <property type="entry name" value="Cupin_2"/>
</dbReference>
<name>A0ABR9RRU7_9ACTN</name>
<protein>
    <submittedName>
        <fullName evidence="2">Cupin domain-containing protein</fullName>
    </submittedName>
</protein>
<feature type="domain" description="Cupin type-2" evidence="1">
    <location>
        <begin position="43"/>
        <end position="103"/>
    </location>
</feature>
<dbReference type="PANTHER" id="PTHR37694:SF1">
    <property type="entry name" value="SLR8022 PROTEIN"/>
    <property type="match status" value="1"/>
</dbReference>
<sequence length="112" mass="11616">MESVGLVDLVGNLLEKARSASAGRSAQTVHGGQDHHLRQTVIALAGGRALGEHESPGEATLQVLEGTVRLHAGDESWEGAAGDFVLIPPVRHDLEAVTDAAVLLSVAVHDIS</sequence>
<dbReference type="CDD" id="cd02230">
    <property type="entry name" value="cupin_HP0902-like"/>
    <property type="match status" value="1"/>
</dbReference>
<accession>A0ABR9RRU7</accession>
<proteinExistence type="predicted"/>
<dbReference type="Gene3D" id="2.60.120.10">
    <property type="entry name" value="Jelly Rolls"/>
    <property type="match status" value="1"/>
</dbReference>
<dbReference type="Pfam" id="PF07883">
    <property type="entry name" value="Cupin_2"/>
    <property type="match status" value="1"/>
</dbReference>
<reference evidence="2 3" key="1">
    <citation type="submission" date="2020-10" db="EMBL/GenBank/DDBJ databases">
        <title>Nocardioides sp. isolated from sludge.</title>
        <authorList>
            <person name="Zhang X."/>
        </authorList>
    </citation>
    <scope>NUCLEOTIDE SEQUENCE [LARGE SCALE GENOMIC DNA]</scope>
    <source>
        <strain evidence="2 3">Y6</strain>
    </source>
</reference>
<organism evidence="2 3">
    <name type="scientific">Nocardioides malaquae</name>
    <dbReference type="NCBI Taxonomy" id="2773426"/>
    <lineage>
        <taxon>Bacteria</taxon>
        <taxon>Bacillati</taxon>
        <taxon>Actinomycetota</taxon>
        <taxon>Actinomycetes</taxon>
        <taxon>Propionibacteriales</taxon>
        <taxon>Nocardioidaceae</taxon>
        <taxon>Nocardioides</taxon>
    </lineage>
</organism>
<dbReference type="SUPFAM" id="SSF51182">
    <property type="entry name" value="RmlC-like cupins"/>
    <property type="match status" value="1"/>
</dbReference>
<dbReference type="InterPro" id="IPR014710">
    <property type="entry name" value="RmlC-like_jellyroll"/>
</dbReference>